<proteinExistence type="predicted"/>
<name>A0AA39LT35_9BILA</name>
<keyword evidence="3" id="KW-1185">Reference proteome</keyword>
<evidence type="ECO:0000256" key="1">
    <source>
        <dbReference type="SAM" id="MobiDB-lite"/>
    </source>
</evidence>
<reference evidence="2" key="1">
    <citation type="submission" date="2023-06" db="EMBL/GenBank/DDBJ databases">
        <title>Genomic analysis of the entomopathogenic nematode Steinernema hermaphroditum.</title>
        <authorList>
            <person name="Schwarz E.M."/>
            <person name="Heppert J.K."/>
            <person name="Baniya A."/>
            <person name="Schwartz H.T."/>
            <person name="Tan C.-H."/>
            <person name="Antoshechkin I."/>
            <person name="Sternberg P.W."/>
            <person name="Goodrich-Blair H."/>
            <person name="Dillman A.R."/>
        </authorList>
    </citation>
    <scope>NUCLEOTIDE SEQUENCE</scope>
    <source>
        <strain evidence="2">PS9179</strain>
        <tissue evidence="2">Whole animal</tissue>
    </source>
</reference>
<accession>A0AA39LT35</accession>
<sequence length="183" mass="20178">MDVKRGEHIRNWMSRYFLLFKDGALLECPPVINTVPDSRANPDSLATPDIKNTMDIITVMDKEAEAEMVGAVVNQDKEDRVVKEGSPVGQVNLAMATNLKAVTMDIITVMVAEVEMVGVLVNQDKEDRVDKAVRADKEDSQGNPASLDNNEIVKCECIKIPSPLDQCTPNTSTHTKENIGMNH</sequence>
<feature type="region of interest" description="Disordered" evidence="1">
    <location>
        <begin position="164"/>
        <end position="183"/>
    </location>
</feature>
<gene>
    <name evidence="2" type="ORF">QR680_003901</name>
</gene>
<comment type="caution">
    <text evidence="2">The sequence shown here is derived from an EMBL/GenBank/DDBJ whole genome shotgun (WGS) entry which is preliminary data.</text>
</comment>
<evidence type="ECO:0000313" key="2">
    <source>
        <dbReference type="EMBL" id="KAK0408350.1"/>
    </source>
</evidence>
<dbReference type="Proteomes" id="UP001175271">
    <property type="component" value="Unassembled WGS sequence"/>
</dbReference>
<organism evidence="2 3">
    <name type="scientific">Steinernema hermaphroditum</name>
    <dbReference type="NCBI Taxonomy" id="289476"/>
    <lineage>
        <taxon>Eukaryota</taxon>
        <taxon>Metazoa</taxon>
        <taxon>Ecdysozoa</taxon>
        <taxon>Nematoda</taxon>
        <taxon>Chromadorea</taxon>
        <taxon>Rhabditida</taxon>
        <taxon>Tylenchina</taxon>
        <taxon>Panagrolaimomorpha</taxon>
        <taxon>Strongyloidoidea</taxon>
        <taxon>Steinernematidae</taxon>
        <taxon>Steinernema</taxon>
    </lineage>
</organism>
<dbReference type="AlphaFoldDB" id="A0AA39LT35"/>
<protein>
    <submittedName>
        <fullName evidence="2">Uncharacterized protein</fullName>
    </submittedName>
</protein>
<dbReference type="EMBL" id="JAUCMV010000003">
    <property type="protein sequence ID" value="KAK0408350.1"/>
    <property type="molecule type" value="Genomic_DNA"/>
</dbReference>
<evidence type="ECO:0000313" key="3">
    <source>
        <dbReference type="Proteomes" id="UP001175271"/>
    </source>
</evidence>